<dbReference type="SUPFAM" id="SSF48050">
    <property type="entry name" value="Hemocyanin, N-terminal domain"/>
    <property type="match status" value="1"/>
</dbReference>
<dbReference type="PROSITE" id="PS00209">
    <property type="entry name" value="HEMOCYANIN_1"/>
    <property type="match status" value="1"/>
</dbReference>
<dbReference type="InterPro" id="IPR005203">
    <property type="entry name" value="Hemocyanin_C"/>
</dbReference>
<evidence type="ECO:0000313" key="8">
    <source>
        <dbReference type="Proteomes" id="UP000789390"/>
    </source>
</evidence>
<keyword evidence="2" id="KW-0964">Secreted</keyword>
<dbReference type="Gene3D" id="1.20.1370.10">
    <property type="entry name" value="Hemocyanin, N-terminal domain"/>
    <property type="match status" value="1"/>
</dbReference>
<name>A0A8J2WLF2_9CRUS</name>
<sequence length="717" mass="81514">MSDLQLRQRQILNLFERVAQPLTPKPDIIFELPEFVFPPDSVSAFRPPADGLNIPELELVKTVPRGRLFSTFHPGHREAAYALVRIFKNAPTVADMLNLAAHPDIRDQVNEHIFVFALSAALIQRRDARSLRIPPIWEIFPGKFFETRVRSEAQTTVQQQLKQPAKAEPIIIDRNFAATDRVVENKLSYFREDLGINSHHWHWHLIFPVEATADIVNPPDRRGELFYYMHQQILARRLVVSYFGSYDAERIANGLARVTSYHDWDQPILEAYFPKLTTANGAIHWASRPSGLVLKDINIPDEGTELGIEFQIHNLELWRTRILHAIHKGSVVKGNGQVIQLDDKTGTNTLGELIEASQWSADKLFYGDLHNFGHIAMCYIHDPDRSHSENMGVMGDSVTAMRDPIFYRWHKFIDSLFQQFKATLSPYTAQQLTLEGITLNSVEVRRNQPPASGLTAPKNLIITGWQESVVELDRGLDFSSLTPVQARVTHLQHEDFTYRIQVTNSTKTSQDVVLRIFLTPIKDQAGRTFSFREQRLLMIELDKFVTRITPGANVIRRKSDESSVTIPFEQTFRDLETAAPAVPIAPGGVPTNLPTDKRTNFCGCGWPDHFLVPRGVPNPGMPFTLFVMATSWKEDRVNETTTATGGDDTKKLCRNAASYCGILDDKYPDKRPMGFPFDRPPDKSITSLAKFIDKSANMTTTDIRIQFENRVLHRFPQ</sequence>
<dbReference type="OrthoDB" id="8119704at2759"/>
<dbReference type="InterPro" id="IPR013788">
    <property type="entry name" value="Hemocyanin/hexamerin"/>
</dbReference>
<dbReference type="Gene3D" id="1.10.1280.10">
    <property type="entry name" value="Di-copper center containing domain from catechol oxidase"/>
    <property type="match status" value="1"/>
</dbReference>
<dbReference type="InterPro" id="IPR037020">
    <property type="entry name" value="Hemocyanin_C_sf"/>
</dbReference>
<accession>A0A8J2WLF2</accession>
<evidence type="ECO:0000259" key="6">
    <source>
        <dbReference type="PROSITE" id="PS00498"/>
    </source>
</evidence>
<dbReference type="Pfam" id="PF03722">
    <property type="entry name" value="Hemocyanin_N"/>
    <property type="match status" value="1"/>
</dbReference>
<comment type="subcellular location">
    <subcellularLocation>
        <location evidence="1">Secreted</location>
    </subcellularLocation>
</comment>
<proteinExistence type="predicted"/>
<evidence type="ECO:0000256" key="1">
    <source>
        <dbReference type="ARBA" id="ARBA00004613"/>
    </source>
</evidence>
<keyword evidence="4" id="KW-0186">Copper</keyword>
<dbReference type="EMBL" id="CAKKLH010000303">
    <property type="protein sequence ID" value="CAH0110405.1"/>
    <property type="molecule type" value="Genomic_DNA"/>
</dbReference>
<feature type="domain" description="Tyrosinase copper-binding" evidence="6">
    <location>
        <begin position="403"/>
        <end position="414"/>
    </location>
</feature>
<dbReference type="GO" id="GO:0046872">
    <property type="term" value="F:metal ion binding"/>
    <property type="evidence" value="ECO:0007669"/>
    <property type="project" value="UniProtKB-KW"/>
</dbReference>
<dbReference type="PRINTS" id="PR00187">
    <property type="entry name" value="HAEMOCYANIN"/>
</dbReference>
<keyword evidence="8" id="KW-1185">Reference proteome</keyword>
<dbReference type="FunFam" id="2.60.40.1520:FF:000001">
    <property type="entry name" value="Hemocyanin subunit 2"/>
    <property type="match status" value="1"/>
</dbReference>
<keyword evidence="3" id="KW-0479">Metal-binding</keyword>
<evidence type="ECO:0000256" key="5">
    <source>
        <dbReference type="ARBA" id="ARBA00023157"/>
    </source>
</evidence>
<dbReference type="Proteomes" id="UP000789390">
    <property type="component" value="Unassembled WGS sequence"/>
</dbReference>
<dbReference type="InterPro" id="IPR002227">
    <property type="entry name" value="Tyrosinase_Cu-bd"/>
</dbReference>
<dbReference type="AlphaFoldDB" id="A0A8J2WLF2"/>
<evidence type="ECO:0000256" key="3">
    <source>
        <dbReference type="ARBA" id="ARBA00022723"/>
    </source>
</evidence>
<dbReference type="InterPro" id="IPR036697">
    <property type="entry name" value="Hemocyanin_N_sf"/>
</dbReference>
<comment type="caution">
    <text evidence="7">The sequence shown here is derived from an EMBL/GenBank/DDBJ whole genome shotgun (WGS) entry which is preliminary data.</text>
</comment>
<dbReference type="PANTHER" id="PTHR11511">
    <property type="entry name" value="LARVAL STORAGE PROTEIN/PHENOLOXIDASE"/>
    <property type="match status" value="1"/>
</dbReference>
<dbReference type="InterPro" id="IPR008922">
    <property type="entry name" value="Di-copper_centre_dom_sf"/>
</dbReference>
<dbReference type="SUPFAM" id="SSF81296">
    <property type="entry name" value="E set domains"/>
    <property type="match status" value="1"/>
</dbReference>
<reference evidence="7" key="1">
    <citation type="submission" date="2021-11" db="EMBL/GenBank/DDBJ databases">
        <authorList>
            <person name="Schell T."/>
        </authorList>
    </citation>
    <scope>NUCLEOTIDE SEQUENCE</scope>
    <source>
        <strain evidence="7">M5</strain>
    </source>
</reference>
<organism evidence="7 8">
    <name type="scientific">Daphnia galeata</name>
    <dbReference type="NCBI Taxonomy" id="27404"/>
    <lineage>
        <taxon>Eukaryota</taxon>
        <taxon>Metazoa</taxon>
        <taxon>Ecdysozoa</taxon>
        <taxon>Arthropoda</taxon>
        <taxon>Crustacea</taxon>
        <taxon>Branchiopoda</taxon>
        <taxon>Diplostraca</taxon>
        <taxon>Cladocera</taxon>
        <taxon>Anomopoda</taxon>
        <taxon>Daphniidae</taxon>
        <taxon>Daphnia</taxon>
    </lineage>
</organism>
<dbReference type="Gene3D" id="2.60.40.1520">
    <property type="entry name" value="Hemocyanin, C-terminal domain"/>
    <property type="match status" value="1"/>
</dbReference>
<dbReference type="Pfam" id="PF03723">
    <property type="entry name" value="Hemocyanin_C"/>
    <property type="match status" value="1"/>
</dbReference>
<dbReference type="InterPro" id="IPR000896">
    <property type="entry name" value="Hemocyanin/hexamerin_mid_dom"/>
</dbReference>
<dbReference type="GO" id="GO:0005576">
    <property type="term" value="C:extracellular region"/>
    <property type="evidence" value="ECO:0007669"/>
    <property type="project" value="UniProtKB-SubCell"/>
</dbReference>
<keyword evidence="5" id="KW-1015">Disulfide bond</keyword>
<dbReference type="GO" id="GO:0016491">
    <property type="term" value="F:oxidoreductase activity"/>
    <property type="evidence" value="ECO:0007669"/>
    <property type="project" value="InterPro"/>
</dbReference>
<dbReference type="InterPro" id="IPR014756">
    <property type="entry name" value="Ig_E-set"/>
</dbReference>
<protein>
    <recommendedName>
        <fullName evidence="6">Tyrosinase copper-binding domain-containing protein</fullName>
    </recommendedName>
</protein>
<dbReference type="PANTHER" id="PTHR11511:SF4">
    <property type="entry name" value="PHENOLOXIDASE 2-RELATED"/>
    <property type="match status" value="1"/>
</dbReference>
<gene>
    <name evidence="7" type="ORF">DGAL_LOCUS13972</name>
</gene>
<evidence type="ECO:0000256" key="2">
    <source>
        <dbReference type="ARBA" id="ARBA00022525"/>
    </source>
</evidence>
<evidence type="ECO:0000256" key="4">
    <source>
        <dbReference type="ARBA" id="ARBA00023008"/>
    </source>
</evidence>
<dbReference type="PROSITE" id="PS00210">
    <property type="entry name" value="HEMOCYANIN_2"/>
    <property type="match status" value="1"/>
</dbReference>
<dbReference type="PROSITE" id="PS00498">
    <property type="entry name" value="TYROSINASE_2"/>
    <property type="match status" value="1"/>
</dbReference>
<dbReference type="InterPro" id="IPR005204">
    <property type="entry name" value="Hemocyanin_N"/>
</dbReference>
<evidence type="ECO:0000313" key="7">
    <source>
        <dbReference type="EMBL" id="CAH0110405.1"/>
    </source>
</evidence>
<dbReference type="SUPFAM" id="SSF48056">
    <property type="entry name" value="Di-copper centre-containing domain"/>
    <property type="match status" value="1"/>
</dbReference>
<dbReference type="Pfam" id="PF00372">
    <property type="entry name" value="Hemocyanin_M"/>
    <property type="match status" value="1"/>
</dbReference>